<dbReference type="InterPro" id="IPR029069">
    <property type="entry name" value="HotDog_dom_sf"/>
</dbReference>
<protein>
    <submittedName>
        <fullName evidence="4">Acyl-CoA thioesterase</fullName>
    </submittedName>
</protein>
<proteinExistence type="inferred from homology"/>
<evidence type="ECO:0000256" key="2">
    <source>
        <dbReference type="ARBA" id="ARBA00022801"/>
    </source>
</evidence>
<name>A0ABY2WP52_9FLAO</name>
<dbReference type="PANTHER" id="PTHR31793">
    <property type="entry name" value="4-HYDROXYBENZOYL-COA THIOESTERASE FAMILY MEMBER"/>
    <property type="match status" value="1"/>
</dbReference>
<evidence type="ECO:0000259" key="3">
    <source>
        <dbReference type="Pfam" id="PF01643"/>
    </source>
</evidence>
<dbReference type="Proteomes" id="UP000751614">
    <property type="component" value="Unassembled WGS sequence"/>
</dbReference>
<keyword evidence="5" id="KW-1185">Reference proteome</keyword>
<evidence type="ECO:0000313" key="4">
    <source>
        <dbReference type="EMBL" id="TMU56777.1"/>
    </source>
</evidence>
<dbReference type="RefSeq" id="WP_138833576.1">
    <property type="nucleotide sequence ID" value="NZ_VCNI01000001.1"/>
</dbReference>
<dbReference type="PANTHER" id="PTHR31793:SF27">
    <property type="entry name" value="NOVEL THIOESTERASE SUPERFAMILY DOMAIN AND SAPOSIN A-TYPE DOMAIN CONTAINING PROTEIN (0610012H03RIK)"/>
    <property type="match status" value="1"/>
</dbReference>
<dbReference type="InterPro" id="IPR002864">
    <property type="entry name" value="Acyl-ACP_thioesterase_NHD"/>
</dbReference>
<evidence type="ECO:0000313" key="5">
    <source>
        <dbReference type="Proteomes" id="UP000751614"/>
    </source>
</evidence>
<dbReference type="Gene3D" id="3.10.129.10">
    <property type="entry name" value="Hotdog Thioesterase"/>
    <property type="match status" value="1"/>
</dbReference>
<reference evidence="4 5" key="1">
    <citation type="submission" date="2019-05" db="EMBL/GenBank/DDBJ databases">
        <title>Flagellimonas sp. AsT0115, sp. nov., isolated from a marine red algae, Asparagopsis taxiformis.</title>
        <authorList>
            <person name="Kim J."/>
            <person name="Jeong S.E."/>
            <person name="Jeon C.O."/>
        </authorList>
    </citation>
    <scope>NUCLEOTIDE SEQUENCE [LARGE SCALE GENOMIC DNA]</scope>
    <source>
        <strain evidence="4 5">AsT0115</strain>
    </source>
</reference>
<dbReference type="EMBL" id="VCNI01000001">
    <property type="protein sequence ID" value="TMU56777.1"/>
    <property type="molecule type" value="Genomic_DNA"/>
</dbReference>
<accession>A0ABY2WP52</accession>
<dbReference type="Pfam" id="PF01643">
    <property type="entry name" value="Acyl-ACP_TE"/>
    <property type="match status" value="1"/>
</dbReference>
<dbReference type="CDD" id="cd00586">
    <property type="entry name" value="4HBT"/>
    <property type="match status" value="1"/>
</dbReference>
<feature type="domain" description="Acyl-ACP thioesterase N-terminal hotdog" evidence="3">
    <location>
        <begin position="3"/>
        <end position="126"/>
    </location>
</feature>
<comment type="caution">
    <text evidence="4">The sequence shown here is derived from an EMBL/GenBank/DDBJ whole genome shotgun (WGS) entry which is preliminary data.</text>
</comment>
<evidence type="ECO:0000256" key="1">
    <source>
        <dbReference type="ARBA" id="ARBA00005953"/>
    </source>
</evidence>
<gene>
    <name evidence="4" type="ORF">FGG15_04330</name>
</gene>
<dbReference type="SUPFAM" id="SSF54637">
    <property type="entry name" value="Thioesterase/thiol ester dehydrase-isomerase"/>
    <property type="match status" value="1"/>
</dbReference>
<organism evidence="4 5">
    <name type="scientific">Flagellimonas algicola</name>
    <dbReference type="NCBI Taxonomy" id="2583815"/>
    <lineage>
        <taxon>Bacteria</taxon>
        <taxon>Pseudomonadati</taxon>
        <taxon>Bacteroidota</taxon>
        <taxon>Flavobacteriia</taxon>
        <taxon>Flavobacteriales</taxon>
        <taxon>Flavobacteriaceae</taxon>
        <taxon>Flagellimonas</taxon>
    </lineage>
</organism>
<comment type="similarity">
    <text evidence="1">Belongs to the 4-hydroxybenzoyl-CoA thioesterase family.</text>
</comment>
<sequence>MQSYSEVLTVQEQDLDDNQHVNNVRYVEWVQNISKKHWEAATNPDIRKNMIWVVKNHNISYQRSALLGDELLLKTHIQKTQGPLSIRVVEIHHNKTGQLIVKAITEWCLLDAISLRPKRVPEAIQKLFKGT</sequence>
<dbReference type="InterPro" id="IPR050563">
    <property type="entry name" value="4-hydroxybenzoyl-CoA_TE"/>
</dbReference>
<keyword evidence="2" id="KW-0378">Hydrolase</keyword>